<reference evidence="8 9" key="1">
    <citation type="journal article" date="2021" name="MBio">
        <title>A New Model Trypanosomatid, Novymonas esmeraldas: Genomic Perception of Its 'Candidatus Pandoraea novymonadis' Endosymbiont.</title>
        <authorList>
            <person name="Zakharova A."/>
            <person name="Saura A."/>
            <person name="Butenko A."/>
            <person name="Podesvova L."/>
            <person name="Warmusova S."/>
            <person name="Kostygov A.Y."/>
            <person name="Nenarokova A."/>
            <person name="Lukes J."/>
            <person name="Opperdoes F.R."/>
            <person name="Yurchenko V."/>
        </authorList>
    </citation>
    <scope>NUCLEOTIDE SEQUENCE [LARGE SCALE GENOMIC DNA]</scope>
    <source>
        <strain evidence="8 9">E262AT.01</strain>
    </source>
</reference>
<dbReference type="GO" id="GO:0005254">
    <property type="term" value="F:chloride channel activity"/>
    <property type="evidence" value="ECO:0007669"/>
    <property type="project" value="TreeGrafter"/>
</dbReference>
<dbReference type="AlphaFoldDB" id="A0AAW0EM28"/>
<protein>
    <submittedName>
        <fullName evidence="8">Calcium-activated chloride channel</fullName>
    </submittedName>
</protein>
<dbReference type="EMBL" id="JAECZO010000049">
    <property type="protein sequence ID" value="KAK7195173.1"/>
    <property type="molecule type" value="Genomic_DNA"/>
</dbReference>
<dbReference type="InterPro" id="IPR007632">
    <property type="entry name" value="Anoctamin"/>
</dbReference>
<name>A0AAW0EM28_9TRYP</name>
<comment type="subcellular location">
    <subcellularLocation>
        <location evidence="1">Membrane</location>
        <topology evidence="1">Multi-pass membrane protein</topology>
    </subcellularLocation>
</comment>
<comment type="caution">
    <text evidence="8">The sequence shown here is derived from an EMBL/GenBank/DDBJ whole genome shotgun (WGS) entry which is preliminary data.</text>
</comment>
<evidence type="ECO:0000256" key="6">
    <source>
        <dbReference type="SAM" id="Phobius"/>
    </source>
</evidence>
<feature type="domain" description="Anoctamin transmembrane" evidence="7">
    <location>
        <begin position="498"/>
        <end position="1011"/>
    </location>
</feature>
<organism evidence="8 9">
    <name type="scientific">Novymonas esmeraldas</name>
    <dbReference type="NCBI Taxonomy" id="1808958"/>
    <lineage>
        <taxon>Eukaryota</taxon>
        <taxon>Discoba</taxon>
        <taxon>Euglenozoa</taxon>
        <taxon>Kinetoplastea</taxon>
        <taxon>Metakinetoplastina</taxon>
        <taxon>Trypanosomatida</taxon>
        <taxon>Trypanosomatidae</taxon>
        <taxon>Novymonas</taxon>
    </lineage>
</organism>
<feature type="transmembrane region" description="Helical" evidence="6">
    <location>
        <begin position="640"/>
        <end position="662"/>
    </location>
</feature>
<evidence type="ECO:0000256" key="3">
    <source>
        <dbReference type="ARBA" id="ARBA00022989"/>
    </source>
</evidence>
<feature type="compositionally biased region" description="Low complexity" evidence="5">
    <location>
        <begin position="144"/>
        <end position="163"/>
    </location>
</feature>
<dbReference type="PANTHER" id="PTHR12308:SF73">
    <property type="entry name" value="ANOCTAMIN"/>
    <property type="match status" value="1"/>
</dbReference>
<dbReference type="PANTHER" id="PTHR12308">
    <property type="entry name" value="ANOCTAMIN"/>
    <property type="match status" value="1"/>
</dbReference>
<keyword evidence="9" id="KW-1185">Reference proteome</keyword>
<dbReference type="Proteomes" id="UP001430356">
    <property type="component" value="Unassembled WGS sequence"/>
</dbReference>
<feature type="transmembrane region" description="Helical" evidence="6">
    <location>
        <begin position="976"/>
        <end position="996"/>
    </location>
</feature>
<feature type="transmembrane region" description="Helical" evidence="6">
    <location>
        <begin position="515"/>
        <end position="532"/>
    </location>
</feature>
<dbReference type="Pfam" id="PF04547">
    <property type="entry name" value="Anoctamin"/>
    <property type="match status" value="1"/>
</dbReference>
<gene>
    <name evidence="8" type="ORF">NESM_000441700</name>
</gene>
<evidence type="ECO:0000256" key="5">
    <source>
        <dbReference type="SAM" id="MobiDB-lite"/>
    </source>
</evidence>
<feature type="transmembrane region" description="Helical" evidence="6">
    <location>
        <begin position="910"/>
        <end position="934"/>
    </location>
</feature>
<keyword evidence="3 6" id="KW-1133">Transmembrane helix</keyword>
<feature type="transmembrane region" description="Helical" evidence="6">
    <location>
        <begin position="566"/>
        <end position="585"/>
    </location>
</feature>
<feature type="compositionally biased region" description="Low complexity" evidence="5">
    <location>
        <begin position="816"/>
        <end position="830"/>
    </location>
</feature>
<feature type="transmembrane region" description="Helical" evidence="6">
    <location>
        <begin position="743"/>
        <end position="762"/>
    </location>
</feature>
<evidence type="ECO:0000313" key="8">
    <source>
        <dbReference type="EMBL" id="KAK7195173.1"/>
    </source>
</evidence>
<evidence type="ECO:0000259" key="7">
    <source>
        <dbReference type="Pfam" id="PF04547"/>
    </source>
</evidence>
<feature type="compositionally biased region" description="Low complexity" evidence="5">
    <location>
        <begin position="81"/>
        <end position="91"/>
    </location>
</feature>
<dbReference type="GO" id="GO:0016020">
    <property type="term" value="C:membrane"/>
    <property type="evidence" value="ECO:0007669"/>
    <property type="project" value="UniProtKB-SubCell"/>
</dbReference>
<keyword evidence="2 6" id="KW-0812">Transmembrane</keyword>
<evidence type="ECO:0000313" key="9">
    <source>
        <dbReference type="Proteomes" id="UP001430356"/>
    </source>
</evidence>
<proteinExistence type="predicted"/>
<feature type="transmembrane region" description="Helical" evidence="6">
    <location>
        <begin position="702"/>
        <end position="722"/>
    </location>
</feature>
<sequence length="1020" mass="110909">MRTTPTTAVAATHSKPSPQPQREVRNVAAAAPPPPPSPGVVNAYALSGGRGGNDRIVGATVHVDPPKRSWPGASKPPPPLGSSAASTASTDKTAEIVRQRRRRLSAGAGVLLNDAPRIVTARASISLSPGTPHDQHHSRRDSVSGHSSSTRQHSASVAAPSVSDASRTLLPYEAGVRQQQRESVGDVFLMDADGVSSPSNADAADAAAANARRAAAAADARQQLGQPHSVALAARQLTAERRWKQEHSYENVVKGLHERLGITATPQTPSEAQPALSRPMEVVADIKDKVVALRRAEMAEMVARLRRMMAEADITGVPIIPAVSVDASGTPCPSCQYCITMTSKETIAAHLIPALQAIAGARMASSVSSSHPAPRCFRVELVPFGLHRVSVHVSVHDCLAERFFIDHAQEQRRRLALAIDAPFPEDWARWTNAHQMRLLHGVLDELLHGGAAPIIPATATAVALFPAHVDAIRDALWRSVWVMRSWTGWMSVSEDAVAAYFGEEVMFYYAWMSHYARWLLGAGVLGMVVALLDAMRHAPGSTPPIAAAAASLGGDGGVHHVLDVSLLPLFSIAMIVGGVVCIKTWERRCNTLCMRYHLFQQEVKDEPQHDFRGVPGADPVTGAPQLCYPAWYRAVVLQPLAWAAVTAFIAGTLAMMVCSLNLDGMVGDPSSWLAIAPLRRLAVDGGALDKAVHPVMGMLPPLGYSVCIAVFSHVFTILAKYLTRVENYRYRGEYMRALTLKRVVFEFVNSYAKLFFIAFGRGSMSELAANLRSILYVAMLTRLMSETVLPFMLTHRHRVLHRLFQMEASPPPPPSSSSSSTDRAPRPSSTHGGSSESPLDEVDEMLDTYDIYLDSIEMMIQFGHILLFAVAYPPASFVALLSNLVEVRSDLFKMCYVVRRPVPRLGVQQTATWCGIMRGFAIAAVIANTLLLAFTSRQMERWFPQLFTPAHTSVPDLQTCPTVAGLAMVPGKGHVVVLYSMVMEHVMGCAAVFLLWRIPSTPRAVRHYKTRRLYERMGLQ</sequence>
<evidence type="ECO:0000256" key="1">
    <source>
        <dbReference type="ARBA" id="ARBA00004141"/>
    </source>
</evidence>
<evidence type="ECO:0000256" key="2">
    <source>
        <dbReference type="ARBA" id="ARBA00022692"/>
    </source>
</evidence>
<accession>A0AAW0EM28</accession>
<feature type="region of interest" description="Disordered" evidence="5">
    <location>
        <begin position="1"/>
        <end position="93"/>
    </location>
</feature>
<feature type="region of interest" description="Disordered" evidence="5">
    <location>
        <begin position="807"/>
        <end position="840"/>
    </location>
</feature>
<feature type="region of interest" description="Disordered" evidence="5">
    <location>
        <begin position="126"/>
        <end position="163"/>
    </location>
</feature>
<dbReference type="InterPro" id="IPR049452">
    <property type="entry name" value="Anoctamin_TM"/>
</dbReference>
<feature type="transmembrane region" description="Helical" evidence="6">
    <location>
        <begin position="865"/>
        <end position="885"/>
    </location>
</feature>
<keyword evidence="4 6" id="KW-0472">Membrane</keyword>
<evidence type="ECO:0000256" key="4">
    <source>
        <dbReference type="ARBA" id="ARBA00023136"/>
    </source>
</evidence>